<evidence type="ECO:0000313" key="11">
    <source>
        <dbReference type="Proteomes" id="UP000827889"/>
    </source>
</evidence>
<comment type="subcellular location">
    <subcellularLocation>
        <location evidence="1">Nucleus</location>
    </subcellularLocation>
</comment>
<keyword evidence="3" id="KW-0863">Zinc-finger</keyword>
<feature type="compositionally biased region" description="Basic and acidic residues" evidence="8">
    <location>
        <begin position="166"/>
        <end position="191"/>
    </location>
</feature>
<accession>A0A8B8QYD0</accession>
<protein>
    <submittedName>
        <fullName evidence="12">Protein OBERON 4</fullName>
    </submittedName>
</protein>
<feature type="compositionally biased region" description="Basic and acidic residues" evidence="8">
    <location>
        <begin position="318"/>
        <end position="373"/>
    </location>
</feature>
<feature type="coiled-coil region" evidence="7">
    <location>
        <begin position="1147"/>
        <end position="1236"/>
    </location>
</feature>
<dbReference type="GO" id="GO:0008270">
    <property type="term" value="F:zinc ion binding"/>
    <property type="evidence" value="ECO:0007669"/>
    <property type="project" value="UniProtKB-KW"/>
</dbReference>
<feature type="compositionally biased region" description="Basic and acidic residues" evidence="8">
    <location>
        <begin position="97"/>
        <end position="115"/>
    </location>
</feature>
<dbReference type="PANTHER" id="PTHR21736">
    <property type="entry name" value="VERNALIZATION-INSENSITIVE PROTEIN 3"/>
    <property type="match status" value="1"/>
</dbReference>
<dbReference type="RefSeq" id="XP_030552229.2">
    <property type="nucleotide sequence ID" value="XM_030696369.2"/>
</dbReference>
<evidence type="ECO:0000256" key="7">
    <source>
        <dbReference type="SAM" id="Coils"/>
    </source>
</evidence>
<dbReference type="GO" id="GO:0010071">
    <property type="term" value="P:root meristem specification"/>
    <property type="evidence" value="ECO:0007669"/>
    <property type="project" value="TreeGrafter"/>
</dbReference>
<sequence length="1239" mass="138696">MKKLRSSDDLDYYGDKNICKDSTSNRSSSTSHRSGFYSGKSGEVPRKVLLTSYSSRYDRDRPVDDDVRDGMRISRKRSDHDLERYDRRKGLGLGFGPDRHGERKGHGVDFAERDGYSGNRGFTHRSDGFSGPKKEFPKGFRSERDRSRREGSTSSSSWQRFGNVSKEVDESRSIRAGFVDERERKALRDVKSPTWSKDSGSEQSRRGFRDGKVREKEKDKSPSVSKGDSGSEQQSKMRSPPKNPEAGKVKAKEKEKSPSWSSGRSRSVETKKHEELLAESGSSSEMEEGELEPEVAGKLGLAPEVGNEGSPKKAVQLESDHRQVVESEGRAEVAEEVGKSLCDDGKECPEGSPVEEKREHTVKAFQDHRKISNDEMSGSNGEESETESDSAIVKDREILKGEEESWGGHLESAEEVLHCRVLGKRLPDEEPAKQDEGIDIELKEEGAESQELKLGEPEGSVLPGDKTSLAGESLVHSFRDKGKSVAFMPIEVAEAAEERAWVEREFRDVVSSRDMDMEGPSTRGFELFSSSPVRKAEKSDNSGIPKQKDDKLGMEQLDLSLSLPNVLLPIGATGDNTTAAPASPSQCRSVQSWSTFCTNSEGFTQSMSFSGSQSFFHNPSCSLTQNSVDYEQSVKSRPLFQGVDWQALAQNDAKPKEIPVYQGSFSNGNGSFYQSQAVQGNSNGELGQGLNLKVSEGSSKMLSGLDRQLSFNKQLLGGQAKCNDDGKSPSQSVGSHDLGTSYGFDKKRAAREKHGGSLYRSGSQKERDQLLMGGSGTEFVESLIEKIVSEPLYEIARKFREMREESLACFKESIRELMANKDKQRQLLAFREALQNRSDITIEMLLKCHQAQLEILVALKSGLPDYLQVQSGLPSSDLAEIFLNLRCRNLSCRNALHVNECDCKVCVKKNGFCSDCMCLVCSKFDTATNTCSWVGCDVCLHWCHVDCAIRESYIRNGHSATGTQGMTEMQFHCVACNHPSEMFGFVKEVFQNFARGWSVENFYRELEYVKRIFRASKDLRGRRLYEVADQMLVRLANKANLSEVYSYIMTFLNESDPARCDKTLASGIERGKGVNNVAGTSQDMSWVTAVVAEKVPFQGERVSSTIPSPNRGRSDKHVLELELQRNDKKEPLFDELESIVRIKQVEAKMFQNRADDARREAEGLKRIAMAKNEKVDEEYTARIAKLRLPEAEELRRQKFEELQALERAHREYLNMKIRMEADIKDLLLKMEATQRNLAL</sequence>
<feature type="region of interest" description="Disordered" evidence="8">
    <location>
        <begin position="720"/>
        <end position="741"/>
    </location>
</feature>
<feature type="compositionally biased region" description="Basic and acidic residues" evidence="8">
    <location>
        <begin position="266"/>
        <end position="276"/>
    </location>
</feature>
<feature type="compositionally biased region" description="Low complexity" evidence="8">
    <location>
        <begin position="22"/>
        <end position="34"/>
    </location>
</feature>
<dbReference type="InterPro" id="IPR032881">
    <property type="entry name" value="Oberon-like_PHD"/>
</dbReference>
<evidence type="ECO:0000256" key="4">
    <source>
        <dbReference type="ARBA" id="ARBA00022833"/>
    </source>
</evidence>
<dbReference type="PANTHER" id="PTHR21736:SF20">
    <property type="entry name" value="PROTEIN OBERON 4"/>
    <property type="match status" value="1"/>
</dbReference>
<feature type="region of interest" description="Disordered" evidence="8">
    <location>
        <begin position="513"/>
        <end position="549"/>
    </location>
</feature>
<keyword evidence="6" id="KW-0539">Nucleus</keyword>
<keyword evidence="2" id="KW-0479">Metal-binding</keyword>
<dbReference type="AlphaFoldDB" id="A0A8B8QYD0"/>
<organism evidence="11 12">
    <name type="scientific">Rhodamnia argentea</name>
    <dbReference type="NCBI Taxonomy" id="178133"/>
    <lineage>
        <taxon>Eukaryota</taxon>
        <taxon>Viridiplantae</taxon>
        <taxon>Streptophyta</taxon>
        <taxon>Embryophyta</taxon>
        <taxon>Tracheophyta</taxon>
        <taxon>Spermatophyta</taxon>
        <taxon>Magnoliopsida</taxon>
        <taxon>eudicotyledons</taxon>
        <taxon>Gunneridae</taxon>
        <taxon>Pentapetalae</taxon>
        <taxon>rosids</taxon>
        <taxon>malvids</taxon>
        <taxon>Myrtales</taxon>
        <taxon>Myrtaceae</taxon>
        <taxon>Myrtoideae</taxon>
        <taxon>Myrteae</taxon>
        <taxon>Australasian group</taxon>
        <taxon>Rhodamnia</taxon>
    </lineage>
</organism>
<feature type="compositionally biased region" description="Basic and acidic residues" evidence="8">
    <location>
        <begin position="124"/>
        <end position="151"/>
    </location>
</feature>
<dbReference type="InterPro" id="IPR032535">
    <property type="entry name" value="Oberon_CC"/>
</dbReference>
<dbReference type="Pfam" id="PF16312">
    <property type="entry name" value="Oberon_cc"/>
    <property type="match status" value="1"/>
</dbReference>
<feature type="region of interest" description="Disordered" evidence="8">
    <location>
        <begin position="424"/>
        <end position="468"/>
    </location>
</feature>
<feature type="domain" description="Oberon coiled-coil region" evidence="10">
    <location>
        <begin position="1105"/>
        <end position="1227"/>
    </location>
</feature>
<dbReference type="PRINTS" id="PR01544">
    <property type="entry name" value="ARATH130DUF"/>
</dbReference>
<feature type="compositionally biased region" description="Polar residues" evidence="8">
    <location>
        <begin position="222"/>
        <end position="237"/>
    </location>
</feature>
<dbReference type="Proteomes" id="UP000827889">
    <property type="component" value="Chromosome 8"/>
</dbReference>
<reference evidence="12" key="1">
    <citation type="submission" date="2025-08" db="UniProtKB">
        <authorList>
            <consortium name="RefSeq"/>
        </authorList>
    </citation>
    <scope>IDENTIFICATION</scope>
    <source>
        <tissue evidence="12">Leaf</tissue>
    </source>
</reference>
<dbReference type="GO" id="GO:0005634">
    <property type="term" value="C:nucleus"/>
    <property type="evidence" value="ECO:0007669"/>
    <property type="project" value="UniProtKB-SubCell"/>
</dbReference>
<evidence type="ECO:0000259" key="10">
    <source>
        <dbReference type="Pfam" id="PF16312"/>
    </source>
</evidence>
<keyword evidence="5 7" id="KW-0175">Coiled coil</keyword>
<evidence type="ECO:0000259" key="9">
    <source>
        <dbReference type="Pfam" id="PF07227"/>
    </source>
</evidence>
<dbReference type="Pfam" id="PF07227">
    <property type="entry name" value="PHD_Oberon"/>
    <property type="match status" value="1"/>
</dbReference>
<keyword evidence="11" id="KW-1185">Reference proteome</keyword>
<feature type="compositionally biased region" description="Basic and acidic residues" evidence="8">
    <location>
        <begin position="425"/>
        <end position="456"/>
    </location>
</feature>
<evidence type="ECO:0000256" key="2">
    <source>
        <dbReference type="ARBA" id="ARBA00022723"/>
    </source>
</evidence>
<dbReference type="CDD" id="cd15612">
    <property type="entry name" value="PHD_OBE1_like"/>
    <property type="match status" value="1"/>
</dbReference>
<proteinExistence type="predicted"/>
<feature type="compositionally biased region" description="Basic and acidic residues" evidence="8">
    <location>
        <begin position="534"/>
        <end position="549"/>
    </location>
</feature>
<feature type="compositionally biased region" description="Basic and acidic residues" evidence="8">
    <location>
        <begin position="392"/>
        <end position="403"/>
    </location>
</feature>
<dbReference type="KEGG" id="rarg:115756540"/>
<gene>
    <name evidence="12" type="primary">LOC115756540</name>
</gene>
<dbReference type="GO" id="GO:0010468">
    <property type="term" value="P:regulation of gene expression"/>
    <property type="evidence" value="ECO:0007669"/>
    <property type="project" value="TreeGrafter"/>
</dbReference>
<evidence type="ECO:0000256" key="6">
    <source>
        <dbReference type="ARBA" id="ARBA00023242"/>
    </source>
</evidence>
<dbReference type="InterPro" id="IPR047578">
    <property type="entry name" value="OBE1-like_PHD"/>
</dbReference>
<dbReference type="GO" id="GO:0010492">
    <property type="term" value="P:maintenance of shoot apical meristem identity"/>
    <property type="evidence" value="ECO:0007669"/>
    <property type="project" value="TreeGrafter"/>
</dbReference>
<keyword evidence="4" id="KW-0862">Zinc</keyword>
<evidence type="ECO:0000313" key="12">
    <source>
        <dbReference type="RefSeq" id="XP_030552229.2"/>
    </source>
</evidence>
<feature type="compositionally biased region" description="Basic and acidic residues" evidence="8">
    <location>
        <begin position="199"/>
        <end position="221"/>
    </location>
</feature>
<feature type="compositionally biased region" description="Basic and acidic residues" evidence="8">
    <location>
        <begin position="1"/>
        <end position="19"/>
    </location>
</feature>
<feature type="compositionally biased region" description="Basic and acidic residues" evidence="8">
    <location>
        <begin position="245"/>
        <end position="257"/>
    </location>
</feature>
<evidence type="ECO:0000256" key="8">
    <source>
        <dbReference type="SAM" id="MobiDB-lite"/>
    </source>
</evidence>
<feature type="region of interest" description="Disordered" evidence="8">
    <location>
        <begin position="1"/>
        <end position="412"/>
    </location>
</feature>
<feature type="compositionally biased region" description="Basic and acidic residues" evidence="8">
    <location>
        <begin position="56"/>
        <end position="89"/>
    </location>
</feature>
<evidence type="ECO:0000256" key="5">
    <source>
        <dbReference type="ARBA" id="ARBA00023054"/>
    </source>
</evidence>
<evidence type="ECO:0000256" key="3">
    <source>
        <dbReference type="ARBA" id="ARBA00022771"/>
    </source>
</evidence>
<name>A0A8B8QYD0_9MYRT</name>
<dbReference type="GeneID" id="115756540"/>
<evidence type="ECO:0000256" key="1">
    <source>
        <dbReference type="ARBA" id="ARBA00004123"/>
    </source>
</evidence>
<dbReference type="GO" id="GO:0010078">
    <property type="term" value="P:maintenance of root meristem identity"/>
    <property type="evidence" value="ECO:0007669"/>
    <property type="project" value="TreeGrafter"/>
</dbReference>
<dbReference type="InterPro" id="IPR004082">
    <property type="entry name" value="OBERON"/>
</dbReference>
<feature type="domain" description="Oberon-like PHD finger" evidence="9">
    <location>
        <begin position="887"/>
        <end position="1010"/>
    </location>
</feature>